<dbReference type="PROSITE" id="PS00198">
    <property type="entry name" value="4FE4S_FER_1"/>
    <property type="match status" value="1"/>
</dbReference>
<keyword evidence="8" id="KW-0479">Metal-binding</keyword>
<dbReference type="PROSITE" id="PS51379">
    <property type="entry name" value="4FE4S_FER_2"/>
    <property type="match status" value="1"/>
</dbReference>
<dbReference type="SUPFAM" id="SSF46548">
    <property type="entry name" value="alpha-helical ferredoxin"/>
    <property type="match status" value="1"/>
</dbReference>
<dbReference type="SUPFAM" id="SSF54292">
    <property type="entry name" value="2Fe-2S ferredoxin-like"/>
    <property type="match status" value="1"/>
</dbReference>
<dbReference type="GO" id="GO:0051537">
    <property type="term" value="F:2 iron, 2 sulfur cluster binding"/>
    <property type="evidence" value="ECO:0007669"/>
    <property type="project" value="UniProtKB-KW"/>
</dbReference>
<keyword evidence="7" id="KW-0001">2Fe-2S</keyword>
<dbReference type="InterPro" id="IPR004489">
    <property type="entry name" value="Succ_DH/fum_Rdtase_Fe-S"/>
</dbReference>
<dbReference type="GO" id="GO:0022904">
    <property type="term" value="P:respiratory electron transport chain"/>
    <property type="evidence" value="ECO:0007669"/>
    <property type="project" value="TreeGrafter"/>
</dbReference>
<dbReference type="GO" id="GO:0008177">
    <property type="term" value="F:succinate dehydrogenase (quinone) activity"/>
    <property type="evidence" value="ECO:0007669"/>
    <property type="project" value="UniProtKB-EC"/>
</dbReference>
<dbReference type="FunFam" id="1.10.1060.10:FF:000003">
    <property type="entry name" value="Succinate dehydrogenase iron-sulfur subunit"/>
    <property type="match status" value="1"/>
</dbReference>
<dbReference type="EMBL" id="BMNA01000004">
    <property type="protein sequence ID" value="GGM02372.1"/>
    <property type="molecule type" value="Genomic_DNA"/>
</dbReference>
<keyword evidence="11" id="KW-0411">Iron-sulfur</keyword>
<dbReference type="InterPro" id="IPR036010">
    <property type="entry name" value="2Fe-2S_ferredoxin-like_sf"/>
</dbReference>
<evidence type="ECO:0000256" key="5">
    <source>
        <dbReference type="ARBA" id="ARBA00022485"/>
    </source>
</evidence>
<dbReference type="NCBIfam" id="NF004616">
    <property type="entry name" value="PRK05950.1"/>
    <property type="match status" value="1"/>
</dbReference>
<evidence type="ECO:0000256" key="7">
    <source>
        <dbReference type="ARBA" id="ARBA00022714"/>
    </source>
</evidence>
<evidence type="ECO:0000313" key="16">
    <source>
        <dbReference type="EMBL" id="GGM02372.1"/>
    </source>
</evidence>
<dbReference type="GO" id="GO:0046872">
    <property type="term" value="F:metal ion binding"/>
    <property type="evidence" value="ECO:0007669"/>
    <property type="project" value="UniProtKB-KW"/>
</dbReference>
<gene>
    <name evidence="16" type="primary">sdhB</name>
    <name evidence="16" type="ORF">GCM10011594_23070</name>
</gene>
<keyword evidence="9" id="KW-0560">Oxidoreductase</keyword>
<evidence type="ECO:0000256" key="13">
    <source>
        <dbReference type="ARBA" id="ARBA00034078"/>
    </source>
</evidence>
<dbReference type="InterPro" id="IPR050573">
    <property type="entry name" value="SDH/FRD_Iron-Sulfur"/>
</dbReference>
<evidence type="ECO:0000313" key="17">
    <source>
        <dbReference type="Proteomes" id="UP000655208"/>
    </source>
</evidence>
<dbReference type="Gene3D" id="1.10.1060.10">
    <property type="entry name" value="Alpha-helical ferredoxin"/>
    <property type="match status" value="1"/>
</dbReference>
<dbReference type="InterPro" id="IPR012675">
    <property type="entry name" value="Beta-grasp_dom_sf"/>
</dbReference>
<feature type="region of interest" description="Disordered" evidence="14">
    <location>
        <begin position="1"/>
        <end position="21"/>
    </location>
</feature>
<organism evidence="16 17">
    <name type="scientific">Nakamurella endophytica</name>
    <dbReference type="NCBI Taxonomy" id="1748367"/>
    <lineage>
        <taxon>Bacteria</taxon>
        <taxon>Bacillati</taxon>
        <taxon>Actinomycetota</taxon>
        <taxon>Actinomycetes</taxon>
        <taxon>Nakamurellales</taxon>
        <taxon>Nakamurellaceae</taxon>
        <taxon>Nakamurella</taxon>
    </lineage>
</organism>
<dbReference type="GO" id="GO:0009055">
    <property type="term" value="F:electron transfer activity"/>
    <property type="evidence" value="ECO:0007669"/>
    <property type="project" value="InterPro"/>
</dbReference>
<reference evidence="16" key="2">
    <citation type="submission" date="2020-09" db="EMBL/GenBank/DDBJ databases">
        <authorList>
            <person name="Sun Q."/>
            <person name="Zhou Y."/>
        </authorList>
    </citation>
    <scope>NUCLEOTIDE SEQUENCE</scope>
    <source>
        <strain evidence="16">CGMCC 4.7308</strain>
    </source>
</reference>
<dbReference type="RefSeq" id="WP_188941679.1">
    <property type="nucleotide sequence ID" value="NZ_BMNA01000004.1"/>
</dbReference>
<evidence type="ECO:0000256" key="8">
    <source>
        <dbReference type="ARBA" id="ARBA00022723"/>
    </source>
</evidence>
<dbReference type="Gene3D" id="3.10.20.30">
    <property type="match status" value="1"/>
</dbReference>
<comment type="similarity">
    <text evidence="3">Belongs to the succinate dehydrogenase/fumarate reductase iron-sulfur protein family.</text>
</comment>
<evidence type="ECO:0000256" key="10">
    <source>
        <dbReference type="ARBA" id="ARBA00023004"/>
    </source>
</evidence>
<keyword evidence="10" id="KW-0408">Iron</keyword>
<evidence type="ECO:0000256" key="6">
    <source>
        <dbReference type="ARBA" id="ARBA00022532"/>
    </source>
</evidence>
<comment type="caution">
    <text evidence="16">The sequence shown here is derived from an EMBL/GenBank/DDBJ whole genome shotgun (WGS) entry which is preliminary data.</text>
</comment>
<keyword evidence="5" id="KW-0004">4Fe-4S</keyword>
<dbReference type="Proteomes" id="UP000655208">
    <property type="component" value="Unassembled WGS sequence"/>
</dbReference>
<evidence type="ECO:0000256" key="11">
    <source>
        <dbReference type="ARBA" id="ARBA00023014"/>
    </source>
</evidence>
<dbReference type="Pfam" id="PF13085">
    <property type="entry name" value="Fer2_3"/>
    <property type="match status" value="1"/>
</dbReference>
<protein>
    <recommendedName>
        <fullName evidence="4">succinate dehydrogenase</fullName>
        <ecNumber evidence="4">1.3.5.1</ecNumber>
    </recommendedName>
</protein>
<dbReference type="PANTHER" id="PTHR11921:SF29">
    <property type="entry name" value="SUCCINATE DEHYDROGENASE [UBIQUINONE] IRON-SULFUR SUBUNIT, MITOCHONDRIAL"/>
    <property type="match status" value="1"/>
</dbReference>
<evidence type="ECO:0000259" key="15">
    <source>
        <dbReference type="PROSITE" id="PS51379"/>
    </source>
</evidence>
<evidence type="ECO:0000256" key="12">
    <source>
        <dbReference type="ARBA" id="ARBA00023291"/>
    </source>
</evidence>
<keyword evidence="17" id="KW-1185">Reference proteome</keyword>
<dbReference type="FunFam" id="3.10.20.30:FF:000022">
    <property type="entry name" value="Succinate dehydrogenase iron-sulfur subunit"/>
    <property type="match status" value="1"/>
</dbReference>
<dbReference type="Pfam" id="PF13237">
    <property type="entry name" value="Fer4_10"/>
    <property type="match status" value="1"/>
</dbReference>
<dbReference type="InterPro" id="IPR017896">
    <property type="entry name" value="4Fe4S_Fe-S-bd"/>
</dbReference>
<evidence type="ECO:0000256" key="1">
    <source>
        <dbReference type="ARBA" id="ARBA00001927"/>
    </source>
</evidence>
<dbReference type="PANTHER" id="PTHR11921">
    <property type="entry name" value="SUCCINATE DEHYDROGENASE IRON-SULFUR PROTEIN"/>
    <property type="match status" value="1"/>
</dbReference>
<dbReference type="NCBIfam" id="TIGR00384">
    <property type="entry name" value="dhsB"/>
    <property type="match status" value="1"/>
</dbReference>
<name>A0A917WGV7_9ACTN</name>
<evidence type="ECO:0000256" key="3">
    <source>
        <dbReference type="ARBA" id="ARBA00009433"/>
    </source>
</evidence>
<sequence>MTLTADTGIGALGDPSGPGPAQLPPIPDGAVMVTVTIQRFNPELDEAPHRESYRIPALPTDRILNLLHYIKWYIDGTLTFRRSCAHGICGSDAMRINGRNRLACKVLVKDVITDKKTEVTVEPIKGLPLEKDLLVDMEPFFEAYRKVQPFLITHSNEPSREWIQSPEDRARFDDTTKCILCAACTTSCPVYWSEDAYVGPAAIVNAHRFIFDSRDQGGQERLEILSDAEGVWRCRTTFNCTDACPRGIEVTKAIQEVKRALMFRRI</sequence>
<dbReference type="GO" id="GO:0051539">
    <property type="term" value="F:4 iron, 4 sulfur cluster binding"/>
    <property type="evidence" value="ECO:0007669"/>
    <property type="project" value="UniProtKB-KW"/>
</dbReference>
<reference evidence="16" key="1">
    <citation type="journal article" date="2014" name="Int. J. Syst. Evol. Microbiol.">
        <title>Complete genome sequence of Corynebacterium casei LMG S-19264T (=DSM 44701T), isolated from a smear-ripened cheese.</title>
        <authorList>
            <consortium name="US DOE Joint Genome Institute (JGI-PGF)"/>
            <person name="Walter F."/>
            <person name="Albersmeier A."/>
            <person name="Kalinowski J."/>
            <person name="Ruckert C."/>
        </authorList>
    </citation>
    <scope>NUCLEOTIDE SEQUENCE</scope>
    <source>
        <strain evidence="16">CGMCC 4.7308</strain>
    </source>
</reference>
<dbReference type="InterPro" id="IPR009051">
    <property type="entry name" value="Helical_ferredxn"/>
</dbReference>
<comment type="cofactor">
    <cofactor evidence="2">
        <name>[4Fe-4S] cluster</name>
        <dbReference type="ChEBI" id="CHEBI:49883"/>
    </cofactor>
</comment>
<accession>A0A917WGV7</accession>
<proteinExistence type="inferred from homology"/>
<dbReference type="EC" id="1.3.5.1" evidence="4"/>
<dbReference type="GO" id="GO:0006099">
    <property type="term" value="P:tricarboxylic acid cycle"/>
    <property type="evidence" value="ECO:0007669"/>
    <property type="project" value="UniProtKB-KW"/>
</dbReference>
<dbReference type="InterPro" id="IPR025192">
    <property type="entry name" value="Succ_DH/fum_Rdtase_N"/>
</dbReference>
<feature type="domain" description="4Fe-4S ferredoxin-type" evidence="15">
    <location>
        <begin position="168"/>
        <end position="190"/>
    </location>
</feature>
<dbReference type="GO" id="GO:0051538">
    <property type="term" value="F:3 iron, 4 sulfur cluster binding"/>
    <property type="evidence" value="ECO:0007669"/>
    <property type="project" value="UniProtKB-KW"/>
</dbReference>
<dbReference type="AlphaFoldDB" id="A0A917WGV7"/>
<dbReference type="InterPro" id="IPR017900">
    <property type="entry name" value="4Fe4S_Fe_S_CS"/>
</dbReference>
<keyword evidence="6" id="KW-0816">Tricarboxylic acid cycle</keyword>
<comment type="cofactor">
    <cofactor evidence="1">
        <name>[3Fe-4S] cluster</name>
        <dbReference type="ChEBI" id="CHEBI:21137"/>
    </cofactor>
</comment>
<dbReference type="GO" id="GO:0005886">
    <property type="term" value="C:plasma membrane"/>
    <property type="evidence" value="ECO:0007669"/>
    <property type="project" value="TreeGrafter"/>
</dbReference>
<evidence type="ECO:0000256" key="4">
    <source>
        <dbReference type="ARBA" id="ARBA00012792"/>
    </source>
</evidence>
<evidence type="ECO:0000256" key="2">
    <source>
        <dbReference type="ARBA" id="ARBA00001966"/>
    </source>
</evidence>
<comment type="cofactor">
    <cofactor evidence="13">
        <name>[2Fe-2S] cluster</name>
        <dbReference type="ChEBI" id="CHEBI:190135"/>
    </cofactor>
</comment>
<evidence type="ECO:0000256" key="14">
    <source>
        <dbReference type="SAM" id="MobiDB-lite"/>
    </source>
</evidence>
<evidence type="ECO:0000256" key="9">
    <source>
        <dbReference type="ARBA" id="ARBA00023002"/>
    </source>
</evidence>
<keyword evidence="12" id="KW-0003">3Fe-4S</keyword>